<accession>A0A2P4YV81</accession>
<dbReference type="AlphaFoldDB" id="A0A2P4YV81"/>
<feature type="compositionally biased region" description="Acidic residues" evidence="1">
    <location>
        <begin position="159"/>
        <end position="173"/>
    </location>
</feature>
<dbReference type="InterPro" id="IPR057670">
    <property type="entry name" value="SH3_retrovirus"/>
</dbReference>
<dbReference type="EMBL" id="NCKW01000029">
    <property type="protein sequence ID" value="POM81710.1"/>
    <property type="molecule type" value="Genomic_DNA"/>
</dbReference>
<dbReference type="Proteomes" id="UP000237271">
    <property type="component" value="Unassembled WGS sequence"/>
</dbReference>
<dbReference type="OrthoDB" id="422839at2759"/>
<keyword evidence="4" id="KW-1185">Reference proteome</keyword>
<evidence type="ECO:0000313" key="4">
    <source>
        <dbReference type="Proteomes" id="UP000237271"/>
    </source>
</evidence>
<reference evidence="3 4" key="1">
    <citation type="journal article" date="2017" name="Genome Biol. Evol.">
        <title>Phytophthora megakarya and P. palmivora, closely related causal agents of cacao black pod rot, underwent increases in genome sizes and gene numbers by different mechanisms.</title>
        <authorList>
            <person name="Ali S.S."/>
            <person name="Shao J."/>
            <person name="Lary D.J."/>
            <person name="Kronmiller B."/>
            <person name="Shen D."/>
            <person name="Strem M.D."/>
            <person name="Amoako-Attah I."/>
            <person name="Akrofi A.Y."/>
            <person name="Begoude B.A."/>
            <person name="Ten Hoopen G.M."/>
            <person name="Coulibaly K."/>
            <person name="Kebe B.I."/>
            <person name="Melnick R.L."/>
            <person name="Guiltinan M.J."/>
            <person name="Tyler B.M."/>
            <person name="Meinhardt L.W."/>
            <person name="Bailey B.A."/>
        </authorList>
    </citation>
    <scope>NUCLEOTIDE SEQUENCE [LARGE SCALE GENOMIC DNA]</scope>
    <source>
        <strain evidence="4">sbr112.9</strain>
    </source>
</reference>
<sequence length="200" mass="23090">MPSSKTDGRIPYELWYRIPSMTYMKVSGCSAYVHITEQYRDKLDVRAWPFTYLGIPGYKNRYRLMDINTHAIVYSRDVVFKKDEFPLYLTWRPTPALVPPADVAPATTPAAGSIAAVPHRLPSIREALDRNEIHYPFRTEAKYDSSSPTASKRPRLTNDDEEVTLDGGEDQQEQEQRRQLLYTLLAIRYVTEPPTYPVEM</sequence>
<protein>
    <submittedName>
        <fullName evidence="3">Transposon Polyprotein integrase</fullName>
    </submittedName>
</protein>
<organism evidence="3 4">
    <name type="scientific">Phytophthora palmivora</name>
    <dbReference type="NCBI Taxonomy" id="4796"/>
    <lineage>
        <taxon>Eukaryota</taxon>
        <taxon>Sar</taxon>
        <taxon>Stramenopiles</taxon>
        <taxon>Oomycota</taxon>
        <taxon>Peronosporomycetes</taxon>
        <taxon>Peronosporales</taxon>
        <taxon>Peronosporaceae</taxon>
        <taxon>Phytophthora</taxon>
    </lineage>
</organism>
<name>A0A2P4YV81_9STRA</name>
<evidence type="ECO:0000259" key="2">
    <source>
        <dbReference type="Pfam" id="PF25597"/>
    </source>
</evidence>
<feature type="domain" description="Retroviral polymerase SH3-like" evidence="2">
    <location>
        <begin position="29"/>
        <end position="86"/>
    </location>
</feature>
<evidence type="ECO:0000313" key="3">
    <source>
        <dbReference type="EMBL" id="POM81710.1"/>
    </source>
</evidence>
<dbReference type="Pfam" id="PF25597">
    <property type="entry name" value="SH3_retrovirus"/>
    <property type="match status" value="1"/>
</dbReference>
<feature type="region of interest" description="Disordered" evidence="1">
    <location>
        <begin position="139"/>
        <end position="175"/>
    </location>
</feature>
<evidence type="ECO:0000256" key="1">
    <source>
        <dbReference type="SAM" id="MobiDB-lite"/>
    </source>
</evidence>
<proteinExistence type="predicted"/>
<gene>
    <name evidence="3" type="ORF">PHPALM_292</name>
</gene>
<comment type="caution">
    <text evidence="3">The sequence shown here is derived from an EMBL/GenBank/DDBJ whole genome shotgun (WGS) entry which is preliminary data.</text>
</comment>